<evidence type="ECO:0000256" key="5">
    <source>
        <dbReference type="ARBA" id="ARBA00004892"/>
    </source>
</evidence>
<keyword evidence="8" id="KW-0408">Iron</keyword>
<dbReference type="Proteomes" id="UP000253209">
    <property type="component" value="Unassembled WGS sequence"/>
</dbReference>
<sequence>MKLGLGLYKHILTDDNFRFAKQAGATHIIAQLVDYIKGDSPTLTKDFLKGWGTTQNQGKLWKYDDLVALRKQVESHGLTLAGIENFDPSHWYDVLLDGPKKKQQIEDVKTMIRDIGRAGIPVMGYYFSLAGVWGWTNGPMGRGAANSIVFNASKIDVQDPVPNGMVWNMTYDTQAAGGNIGSISREEMWGRLKYFLDELMPVAEEAGVKMVAHPDDPPLPVMRDTARLFYTQEEYEKLLTVNPSPNNGFELCMGTVQEMVGSDVYAMLDKYSKAGKIGYIHFRNVVGKVPHYREAFIDEGDVNMVKALRILKSNNYDGVLIPDHTPEMTCAAPWHAGMAFALGYMKGAMQAIESE</sequence>
<comment type="pathway">
    <text evidence="5">Carbohydrate metabolism; pentose and glucuronate interconversion.</text>
</comment>
<keyword evidence="12" id="KW-1185">Reference proteome</keyword>
<evidence type="ECO:0000256" key="6">
    <source>
        <dbReference type="ARBA" id="ARBA00007389"/>
    </source>
</evidence>
<evidence type="ECO:0000313" key="12">
    <source>
        <dbReference type="Proteomes" id="UP000253209"/>
    </source>
</evidence>
<dbReference type="GO" id="GO:0008198">
    <property type="term" value="F:ferrous iron binding"/>
    <property type="evidence" value="ECO:0007669"/>
    <property type="project" value="TreeGrafter"/>
</dbReference>
<comment type="caution">
    <text evidence="11">The sequence shown here is derived from an EMBL/GenBank/DDBJ whole genome shotgun (WGS) entry which is preliminary data.</text>
</comment>
<comment type="catalytic activity">
    <reaction evidence="1">
        <text>D-mannonate = 2-dehydro-3-deoxy-D-gluconate + H2O</text>
        <dbReference type="Rhea" id="RHEA:20097"/>
        <dbReference type="ChEBI" id="CHEBI:15377"/>
        <dbReference type="ChEBI" id="CHEBI:17767"/>
        <dbReference type="ChEBI" id="CHEBI:57990"/>
        <dbReference type="EC" id="4.2.1.8"/>
    </reaction>
</comment>
<dbReference type="InterPro" id="IPR036237">
    <property type="entry name" value="Xyl_isomerase-like_sf"/>
</dbReference>
<evidence type="ECO:0000256" key="2">
    <source>
        <dbReference type="ARBA" id="ARBA00001936"/>
    </source>
</evidence>
<organism evidence="11 12">
    <name type="scientific">Mucilaginibacter hurinus</name>
    <dbReference type="NCBI Taxonomy" id="2201324"/>
    <lineage>
        <taxon>Bacteria</taxon>
        <taxon>Pseudomonadati</taxon>
        <taxon>Bacteroidota</taxon>
        <taxon>Sphingobacteriia</taxon>
        <taxon>Sphingobacteriales</taxon>
        <taxon>Sphingobacteriaceae</taxon>
        <taxon>Mucilaginibacter</taxon>
    </lineage>
</organism>
<dbReference type="EMBL" id="QGDC01000005">
    <property type="protein sequence ID" value="RCH54889.1"/>
    <property type="molecule type" value="Genomic_DNA"/>
</dbReference>
<dbReference type="GO" id="GO:0042840">
    <property type="term" value="P:D-glucuronate catabolic process"/>
    <property type="evidence" value="ECO:0007669"/>
    <property type="project" value="TreeGrafter"/>
</dbReference>
<evidence type="ECO:0000256" key="4">
    <source>
        <dbReference type="ARBA" id="ARBA00002713"/>
    </source>
</evidence>
<proteinExistence type="inferred from homology"/>
<dbReference type="Pfam" id="PF03786">
    <property type="entry name" value="UxuA"/>
    <property type="match status" value="1"/>
</dbReference>
<name>A0A367GN42_9SPHI</name>
<dbReference type="InterPro" id="IPR004628">
    <property type="entry name" value="Man_deHydtase"/>
</dbReference>
<dbReference type="SUPFAM" id="SSF51658">
    <property type="entry name" value="Xylose isomerase-like"/>
    <property type="match status" value="1"/>
</dbReference>
<evidence type="ECO:0000256" key="7">
    <source>
        <dbReference type="ARBA" id="ARBA00012927"/>
    </source>
</evidence>
<keyword evidence="9" id="KW-0464">Manganese</keyword>
<dbReference type="GO" id="GO:0008927">
    <property type="term" value="F:mannonate dehydratase activity"/>
    <property type="evidence" value="ECO:0007669"/>
    <property type="project" value="UniProtKB-EC"/>
</dbReference>
<comment type="cofactor">
    <cofactor evidence="2">
        <name>Mn(2+)</name>
        <dbReference type="ChEBI" id="CHEBI:29035"/>
    </cofactor>
</comment>
<comment type="cofactor">
    <cofactor evidence="3">
        <name>Fe(2+)</name>
        <dbReference type="ChEBI" id="CHEBI:29033"/>
    </cofactor>
</comment>
<comment type="similarity">
    <text evidence="6">Belongs to the mannonate dehydratase family.</text>
</comment>
<evidence type="ECO:0000256" key="9">
    <source>
        <dbReference type="ARBA" id="ARBA00023211"/>
    </source>
</evidence>
<evidence type="ECO:0000256" key="3">
    <source>
        <dbReference type="ARBA" id="ARBA00001954"/>
    </source>
</evidence>
<evidence type="ECO:0000256" key="1">
    <source>
        <dbReference type="ARBA" id="ARBA00001794"/>
    </source>
</evidence>
<keyword evidence="10" id="KW-0456">Lyase</keyword>
<dbReference type="Gene3D" id="3.20.20.150">
    <property type="entry name" value="Divalent-metal-dependent TIM barrel enzymes"/>
    <property type="match status" value="1"/>
</dbReference>
<evidence type="ECO:0000256" key="10">
    <source>
        <dbReference type="ARBA" id="ARBA00023239"/>
    </source>
</evidence>
<dbReference type="PANTHER" id="PTHR30387:SF2">
    <property type="entry name" value="MANNONATE DEHYDRATASE"/>
    <property type="match status" value="1"/>
</dbReference>
<comment type="function">
    <text evidence="4">Catalyzes the dehydration of D-mannonate.</text>
</comment>
<dbReference type="EC" id="4.2.1.8" evidence="7"/>
<dbReference type="OrthoDB" id="9780250at2"/>
<dbReference type="PANTHER" id="PTHR30387">
    <property type="entry name" value="MANNONATE DEHYDRATASE"/>
    <property type="match status" value="1"/>
</dbReference>
<gene>
    <name evidence="11" type="ORF">DJ568_10440</name>
</gene>
<evidence type="ECO:0000256" key="8">
    <source>
        <dbReference type="ARBA" id="ARBA00023004"/>
    </source>
</evidence>
<protein>
    <recommendedName>
        <fullName evidence="7">mannonate dehydratase</fullName>
        <ecNumber evidence="7">4.2.1.8</ecNumber>
    </recommendedName>
</protein>
<dbReference type="RefSeq" id="WP_114005215.1">
    <property type="nucleotide sequence ID" value="NZ_QGDC01000005.1"/>
</dbReference>
<reference evidence="11 12" key="1">
    <citation type="submission" date="2018-05" db="EMBL/GenBank/DDBJ databases">
        <title>Mucilaginibacter hurinus sp. nov., isolated from briquette warehouse soil.</title>
        <authorList>
            <person name="Choi L."/>
        </authorList>
    </citation>
    <scope>NUCLEOTIDE SEQUENCE [LARGE SCALE GENOMIC DNA]</scope>
    <source>
        <strain evidence="11 12">ZR32</strain>
    </source>
</reference>
<evidence type="ECO:0000313" key="11">
    <source>
        <dbReference type="EMBL" id="RCH54889.1"/>
    </source>
</evidence>
<dbReference type="UniPathway" id="UPA00246"/>
<accession>A0A367GN42</accession>
<dbReference type="AlphaFoldDB" id="A0A367GN42"/>
<dbReference type="GO" id="GO:0030145">
    <property type="term" value="F:manganese ion binding"/>
    <property type="evidence" value="ECO:0007669"/>
    <property type="project" value="TreeGrafter"/>
</dbReference>